<dbReference type="EMBL" id="JAUCGM010000156">
    <property type="protein sequence ID" value="MDM8562444.1"/>
    <property type="molecule type" value="Genomic_DNA"/>
</dbReference>
<evidence type="ECO:0000313" key="3">
    <source>
        <dbReference type="Proteomes" id="UP001171945"/>
    </source>
</evidence>
<protein>
    <submittedName>
        <fullName evidence="2">AAA family ATPase</fullName>
    </submittedName>
</protein>
<dbReference type="InterPro" id="IPR003959">
    <property type="entry name" value="ATPase_AAA_core"/>
</dbReference>
<proteinExistence type="predicted"/>
<dbReference type="Proteomes" id="UP001171945">
    <property type="component" value="Unassembled WGS sequence"/>
</dbReference>
<comment type="caution">
    <text evidence="2">The sequence shown here is derived from an EMBL/GenBank/DDBJ whole genome shotgun (WGS) entry which is preliminary data.</text>
</comment>
<organism evidence="2 3">
    <name type="scientific">Candidatus Marithioploca araucensis</name>
    <dbReference type="NCBI Taxonomy" id="70273"/>
    <lineage>
        <taxon>Bacteria</taxon>
        <taxon>Pseudomonadati</taxon>
        <taxon>Pseudomonadota</taxon>
        <taxon>Gammaproteobacteria</taxon>
        <taxon>Thiotrichales</taxon>
        <taxon>Thiotrichaceae</taxon>
        <taxon>Candidatus Marithioploca</taxon>
    </lineage>
</organism>
<dbReference type="PANTHER" id="PTHR43581">
    <property type="entry name" value="ATP/GTP PHOSPHATASE"/>
    <property type="match status" value="1"/>
</dbReference>
<dbReference type="CDD" id="cd00267">
    <property type="entry name" value="ABC_ATPase"/>
    <property type="match status" value="1"/>
</dbReference>
<dbReference type="Pfam" id="PF13304">
    <property type="entry name" value="AAA_21"/>
    <property type="match status" value="1"/>
</dbReference>
<dbReference type="InterPro" id="IPR051396">
    <property type="entry name" value="Bact_Antivir_Def_Nuclease"/>
</dbReference>
<evidence type="ECO:0000313" key="2">
    <source>
        <dbReference type="EMBL" id="MDM8562444.1"/>
    </source>
</evidence>
<evidence type="ECO:0000259" key="1">
    <source>
        <dbReference type="Pfam" id="PF13304"/>
    </source>
</evidence>
<reference evidence="2" key="1">
    <citation type="submission" date="2023-06" db="EMBL/GenBank/DDBJ databases">
        <title>Uncultivated large filamentous bacteria from sulfidic sediments reveal new species and different genomic features in energy metabolism and defense.</title>
        <authorList>
            <person name="Fonseca A."/>
        </authorList>
    </citation>
    <scope>NUCLEOTIDE SEQUENCE</scope>
    <source>
        <strain evidence="2">HSG4</strain>
    </source>
</reference>
<name>A0ABT7VS00_9GAMM</name>
<keyword evidence="3" id="KW-1185">Reference proteome</keyword>
<gene>
    <name evidence="2" type="ORF">QUF54_03730</name>
</gene>
<accession>A0ABT7VS00</accession>
<sequence length="243" mass="28131">MERRAKERLPSYRSTVLETIRQALRRILPGCSHLHTEMDAVNLSIRFLITFKNEGGGEILSLDQLSDGYRMMLALVMNLARRMLQANPQREKNALESEAIVLIDEVDLHLHPKWQQRLLIDLMAIFPNTQFIVTTHSPQVLTTIKPDHIILLEHEKEVIAEQVTSSYGAESGRLLSEIMDVDERPPADVNEFTRLLEQYYHLIERNKGESEDALKIRLRLNELSIDEPDLITADMEIERRREA</sequence>
<dbReference type="Gene3D" id="3.40.50.300">
    <property type="entry name" value="P-loop containing nucleotide triphosphate hydrolases"/>
    <property type="match status" value="1"/>
</dbReference>
<dbReference type="InterPro" id="IPR027417">
    <property type="entry name" value="P-loop_NTPase"/>
</dbReference>
<dbReference type="SUPFAM" id="SSF52540">
    <property type="entry name" value="P-loop containing nucleoside triphosphate hydrolases"/>
    <property type="match status" value="1"/>
</dbReference>
<dbReference type="PANTHER" id="PTHR43581:SF2">
    <property type="entry name" value="EXCINUCLEASE ATPASE SUBUNIT"/>
    <property type="match status" value="1"/>
</dbReference>
<feature type="domain" description="ATPase AAA-type core" evidence="1">
    <location>
        <begin position="47"/>
        <end position="141"/>
    </location>
</feature>